<comment type="caution">
    <text evidence="1">The sequence shown here is derived from an EMBL/GenBank/DDBJ whole genome shotgun (WGS) entry which is preliminary data.</text>
</comment>
<keyword evidence="2" id="KW-1185">Reference proteome</keyword>
<gene>
    <name evidence="1" type="ORF">TSAR_000624</name>
</gene>
<dbReference type="AlphaFoldDB" id="A0A232EW50"/>
<name>A0A232EW50_9HYME</name>
<reference evidence="1 2" key="1">
    <citation type="journal article" date="2017" name="Curr. Biol.">
        <title>The Evolution of Venom by Co-option of Single-Copy Genes.</title>
        <authorList>
            <person name="Martinson E.O."/>
            <person name="Mrinalini"/>
            <person name="Kelkar Y.D."/>
            <person name="Chang C.H."/>
            <person name="Werren J.H."/>
        </authorList>
    </citation>
    <scope>NUCLEOTIDE SEQUENCE [LARGE SCALE GENOMIC DNA]</scope>
    <source>
        <strain evidence="1 2">Alberta</strain>
        <tissue evidence="1">Whole body</tissue>
    </source>
</reference>
<protein>
    <submittedName>
        <fullName evidence="1">Uncharacterized protein</fullName>
    </submittedName>
</protein>
<dbReference type="EMBL" id="NNAY01001910">
    <property type="protein sequence ID" value="OXU22589.1"/>
    <property type="molecule type" value="Genomic_DNA"/>
</dbReference>
<evidence type="ECO:0000313" key="1">
    <source>
        <dbReference type="EMBL" id="OXU22589.1"/>
    </source>
</evidence>
<proteinExistence type="predicted"/>
<accession>A0A232EW50</accession>
<sequence length="246" mass="27079">MPWQGMSGMLNEWSDPIAAWKEKSIDDSGSCGSDFESTKRYTKQSRKCTTKSQCSSELGFLLCLTKKKDRFICMVQFDDIRRKKVQEFSSTSCSASSSNSASSSAVASWYCWYSDTRSFMFDSASVNSISSIPSPVYQCKKAFLLNIAVNCSEIRLNNSWMAVLFPMKVADILRPRGGMYKPEASCDTGHCERYEMVEVTVCGCGELERSEADIVECLVVNAVGLVGVLDELVHGEGGVVGLDDGV</sequence>
<organism evidence="1 2">
    <name type="scientific">Trichomalopsis sarcophagae</name>
    <dbReference type="NCBI Taxonomy" id="543379"/>
    <lineage>
        <taxon>Eukaryota</taxon>
        <taxon>Metazoa</taxon>
        <taxon>Ecdysozoa</taxon>
        <taxon>Arthropoda</taxon>
        <taxon>Hexapoda</taxon>
        <taxon>Insecta</taxon>
        <taxon>Pterygota</taxon>
        <taxon>Neoptera</taxon>
        <taxon>Endopterygota</taxon>
        <taxon>Hymenoptera</taxon>
        <taxon>Apocrita</taxon>
        <taxon>Proctotrupomorpha</taxon>
        <taxon>Chalcidoidea</taxon>
        <taxon>Pteromalidae</taxon>
        <taxon>Pteromalinae</taxon>
        <taxon>Trichomalopsis</taxon>
    </lineage>
</organism>
<dbReference type="Proteomes" id="UP000215335">
    <property type="component" value="Unassembled WGS sequence"/>
</dbReference>
<evidence type="ECO:0000313" key="2">
    <source>
        <dbReference type="Proteomes" id="UP000215335"/>
    </source>
</evidence>